<gene>
    <name evidence="1" type="ORF">RCC_01559</name>
</gene>
<evidence type="ECO:0008006" key="3">
    <source>
        <dbReference type="Google" id="ProtNLM"/>
    </source>
</evidence>
<protein>
    <recommendedName>
        <fullName evidence="3">F-box domain-containing protein</fullName>
    </recommendedName>
</protein>
<accession>A0A2D3UQU5</accession>
<dbReference type="STRING" id="112498.A0A2D3UQU5"/>
<dbReference type="OrthoDB" id="4802432at2759"/>
<organism evidence="1 2">
    <name type="scientific">Ramularia collo-cygni</name>
    <dbReference type="NCBI Taxonomy" id="112498"/>
    <lineage>
        <taxon>Eukaryota</taxon>
        <taxon>Fungi</taxon>
        <taxon>Dikarya</taxon>
        <taxon>Ascomycota</taxon>
        <taxon>Pezizomycotina</taxon>
        <taxon>Dothideomycetes</taxon>
        <taxon>Dothideomycetidae</taxon>
        <taxon>Mycosphaerellales</taxon>
        <taxon>Mycosphaerellaceae</taxon>
        <taxon>Ramularia</taxon>
    </lineage>
</organism>
<sequence length="532" mass="59699">MATTPLSSTMSQPIVAPFLPLEILTMIADYAAERDDKDEKLGPYALVSKAWQAVFEPHIYKSLKVLSPSETTTISLGVDGNYGVFDKCGITLERLSAVTGGPERWCRARRAAIRSIAYHVAVPHHGYDHMVGVGETLPSDQYDSNVAEAVPVDAGNNTPRFLPTLLYHNSSADQNDEAFTSGVASLFDLLSTWTDQNYPFSLSIALQAENIYTLQNDESEERNYNNCIGEYGANFSAGFKLRTVNCISSLEFPQEWSPVPINYIRSDYNGRETLWTSPFAAQSWIHPNAALFIASFCRGQALSEIRIHGSPLIPEAERALVMQRRDSIADMISRVPRSVRVFHLQCRPDEMDINYLGPYRPAPPRFDHLPDPLSQSLRVLSTQLKSLTIRGLEVLPQLFDRVEGDSWPLLEHLCLEQIPRTLFDDNSYLRPQSVLQEFYSNLGRAACRMPRIKFLLLSYGEEQQGLKFEARDSRCLESLESAYGKEVPEPVGTTIGRFVGLFGSRMGFLAVRMIADIVQYVSHPDFMTACIF</sequence>
<dbReference type="EMBL" id="FJUY01000002">
    <property type="protein sequence ID" value="CZT15725.1"/>
    <property type="molecule type" value="Genomic_DNA"/>
</dbReference>
<dbReference type="AlphaFoldDB" id="A0A2D3UQU5"/>
<keyword evidence="2" id="KW-1185">Reference proteome</keyword>
<evidence type="ECO:0000313" key="2">
    <source>
        <dbReference type="Proteomes" id="UP000225277"/>
    </source>
</evidence>
<dbReference type="RefSeq" id="XP_023622621.1">
    <property type="nucleotide sequence ID" value="XM_023766853.1"/>
</dbReference>
<dbReference type="GeneID" id="35596797"/>
<name>A0A2D3UQU5_9PEZI</name>
<reference evidence="1 2" key="1">
    <citation type="submission" date="2016-03" db="EMBL/GenBank/DDBJ databases">
        <authorList>
            <person name="Ploux O."/>
        </authorList>
    </citation>
    <scope>NUCLEOTIDE SEQUENCE [LARGE SCALE GENOMIC DNA]</scope>
    <source>
        <strain evidence="1 2">URUG2</strain>
    </source>
</reference>
<dbReference type="Proteomes" id="UP000225277">
    <property type="component" value="Unassembled WGS sequence"/>
</dbReference>
<evidence type="ECO:0000313" key="1">
    <source>
        <dbReference type="EMBL" id="CZT15725.1"/>
    </source>
</evidence>
<proteinExistence type="predicted"/>